<evidence type="ECO:0000256" key="1">
    <source>
        <dbReference type="ARBA" id="ARBA00022574"/>
    </source>
</evidence>
<keyword evidence="2" id="KW-0677">Repeat</keyword>
<feature type="repeat" description="WD" evidence="3">
    <location>
        <begin position="74"/>
        <end position="115"/>
    </location>
</feature>
<feature type="repeat" description="WD" evidence="3">
    <location>
        <begin position="211"/>
        <end position="238"/>
    </location>
</feature>
<dbReference type="InterPro" id="IPR019775">
    <property type="entry name" value="WD40_repeat_CS"/>
</dbReference>
<feature type="repeat" description="WD" evidence="3">
    <location>
        <begin position="375"/>
        <end position="412"/>
    </location>
</feature>
<evidence type="ECO:0000256" key="2">
    <source>
        <dbReference type="ARBA" id="ARBA00022737"/>
    </source>
</evidence>
<evidence type="ECO:0000313" key="5">
    <source>
        <dbReference type="Proteomes" id="UP000694941"/>
    </source>
</evidence>
<dbReference type="PROSITE" id="PS00678">
    <property type="entry name" value="WD_REPEATS_1"/>
    <property type="match status" value="1"/>
</dbReference>
<evidence type="ECO:0000256" key="4">
    <source>
        <dbReference type="SAM" id="MobiDB-lite"/>
    </source>
</evidence>
<accession>A0ABM1S387</accession>
<feature type="region of interest" description="Disordered" evidence="4">
    <location>
        <begin position="1"/>
        <end position="26"/>
    </location>
</feature>
<keyword evidence="5" id="KW-1185">Reference proteome</keyword>
<evidence type="ECO:0000256" key="3">
    <source>
        <dbReference type="PROSITE-ProRule" id="PRU00221"/>
    </source>
</evidence>
<dbReference type="InterPro" id="IPR036322">
    <property type="entry name" value="WD40_repeat_dom_sf"/>
</dbReference>
<organism evidence="5 6">
    <name type="scientific">Limulus polyphemus</name>
    <name type="common">Atlantic horseshoe crab</name>
    <dbReference type="NCBI Taxonomy" id="6850"/>
    <lineage>
        <taxon>Eukaryota</taxon>
        <taxon>Metazoa</taxon>
        <taxon>Ecdysozoa</taxon>
        <taxon>Arthropoda</taxon>
        <taxon>Chelicerata</taxon>
        <taxon>Merostomata</taxon>
        <taxon>Xiphosura</taxon>
        <taxon>Limulidae</taxon>
        <taxon>Limulus</taxon>
    </lineage>
</organism>
<dbReference type="PANTHER" id="PTHR19857">
    <property type="entry name" value="MITOCHONDRIAL DIVISION PROTEIN 1-RELATED"/>
    <property type="match status" value="1"/>
</dbReference>
<evidence type="ECO:0000313" key="6">
    <source>
        <dbReference type="RefSeq" id="XP_022238092.1"/>
    </source>
</evidence>
<dbReference type="Proteomes" id="UP000694941">
    <property type="component" value="Unplaced"/>
</dbReference>
<dbReference type="GeneID" id="106478688"/>
<feature type="repeat" description="WD" evidence="3">
    <location>
        <begin position="116"/>
        <end position="157"/>
    </location>
</feature>
<reference evidence="6" key="1">
    <citation type="submission" date="2025-08" db="UniProtKB">
        <authorList>
            <consortium name="RefSeq"/>
        </authorList>
    </citation>
    <scope>IDENTIFICATION</scope>
    <source>
        <tissue evidence="6">Muscle</tissue>
    </source>
</reference>
<sequence length="412" mass="44899">MSKKLLYSMHRDTPSPMEGPDEMDDDGLVLDDDIEVIEDEDIEIEDDEDSLDDGVVEGAAGASYSVKDDSVHVFKKHTGAVFCCDVDQSGTYAVSGGEDDKAYVWRIADGEVLLNCLGHKDSVVNVGFNHDSTLAVTGDMSGVIKVWKLDSKENIWSFETTDLRWLEWHHGTNVLLAGTVDGDSWLWKIPSGECKTFQSFGVPNCCGKVLPDGKRAVIGYEDGTVRIWDLKSASVLHGITDKLAHEEAVTVMDCCKDNTLVLTGSTDCTAKLINTNSGKVLATFQCNDKPGDEKSSNSVESVGFCSSLPLVATGTLSGTLFIWDIPTQTQRSAIQLQAGIVKLLWDNQLPLIYTSTLDGVVSLWDGRSGHSVTTWAGHCAEILDMVLSRDGQTLITASEDKTCRVFKTDKKQ</sequence>
<dbReference type="Pfam" id="PF00400">
    <property type="entry name" value="WD40"/>
    <property type="match status" value="6"/>
</dbReference>
<dbReference type="SMART" id="SM00320">
    <property type="entry name" value="WD40"/>
    <property type="match status" value="8"/>
</dbReference>
<dbReference type="PROSITE" id="PS50082">
    <property type="entry name" value="WD_REPEATS_2"/>
    <property type="match status" value="4"/>
</dbReference>
<dbReference type="InterPro" id="IPR001680">
    <property type="entry name" value="WD40_rpt"/>
</dbReference>
<dbReference type="InterPro" id="IPR015943">
    <property type="entry name" value="WD40/YVTN_repeat-like_dom_sf"/>
</dbReference>
<dbReference type="PANTHER" id="PTHR19857:SF8">
    <property type="entry name" value="ANGIO-ASSOCIATED MIGRATORY CELL PROTEIN"/>
    <property type="match status" value="1"/>
</dbReference>
<proteinExistence type="predicted"/>
<dbReference type="RefSeq" id="XP_022238092.1">
    <property type="nucleotide sequence ID" value="XM_022382384.1"/>
</dbReference>
<dbReference type="InterPro" id="IPR051179">
    <property type="entry name" value="WD_repeat_multifunction"/>
</dbReference>
<dbReference type="SUPFAM" id="SSF50978">
    <property type="entry name" value="WD40 repeat-like"/>
    <property type="match status" value="1"/>
</dbReference>
<name>A0ABM1S387_LIMPO</name>
<dbReference type="CDD" id="cd00200">
    <property type="entry name" value="WD40"/>
    <property type="match status" value="1"/>
</dbReference>
<gene>
    <name evidence="6" type="primary">LOC106478688</name>
</gene>
<dbReference type="PROSITE" id="PS50294">
    <property type="entry name" value="WD_REPEATS_REGION"/>
    <property type="match status" value="2"/>
</dbReference>
<protein>
    <submittedName>
        <fullName evidence="6">Angio-associated migratory cell protein-like isoform X1</fullName>
    </submittedName>
</protein>
<keyword evidence="1 3" id="KW-0853">WD repeat</keyword>
<dbReference type="Gene3D" id="2.130.10.10">
    <property type="entry name" value="YVTN repeat-like/Quinoprotein amine dehydrogenase"/>
    <property type="match status" value="1"/>
</dbReference>